<dbReference type="AlphaFoldDB" id="B1YA71"/>
<dbReference type="Proteomes" id="UP000001694">
    <property type="component" value="Chromosome"/>
</dbReference>
<protein>
    <submittedName>
        <fullName evidence="1">Uncharacterized protein</fullName>
    </submittedName>
</protein>
<organism evidence="1 2">
    <name type="scientific">Pyrobaculum neutrophilum (strain DSM 2338 / JCM 9278 / NBRC 100436 / V24Sta)</name>
    <name type="common">Thermoproteus neutrophilus</name>
    <dbReference type="NCBI Taxonomy" id="444157"/>
    <lineage>
        <taxon>Archaea</taxon>
        <taxon>Thermoproteota</taxon>
        <taxon>Thermoprotei</taxon>
        <taxon>Thermoproteales</taxon>
        <taxon>Thermoproteaceae</taxon>
        <taxon>Pyrobaculum</taxon>
    </lineage>
</organism>
<dbReference type="eggNOG" id="arCOG05469">
    <property type="taxonomic scope" value="Archaea"/>
</dbReference>
<dbReference type="KEGG" id="tne:Tneu_0087"/>
<dbReference type="RefSeq" id="WP_012349466.1">
    <property type="nucleotide sequence ID" value="NC_010525.1"/>
</dbReference>
<evidence type="ECO:0000313" key="2">
    <source>
        <dbReference type="Proteomes" id="UP000001694"/>
    </source>
</evidence>
<reference evidence="1" key="1">
    <citation type="submission" date="2008-03" db="EMBL/GenBank/DDBJ databases">
        <title>Complete sequence of Thermoproteus neutrophilus V24Sta.</title>
        <authorList>
            <consortium name="US DOE Joint Genome Institute"/>
            <person name="Copeland A."/>
            <person name="Lucas S."/>
            <person name="Lapidus A."/>
            <person name="Glavina del Rio T."/>
            <person name="Dalin E."/>
            <person name="Tice H."/>
            <person name="Bruce D."/>
            <person name="Goodwin L."/>
            <person name="Pitluck S."/>
            <person name="Sims D."/>
            <person name="Brettin T."/>
            <person name="Detter J.C."/>
            <person name="Han C."/>
            <person name="Kuske C.R."/>
            <person name="Schmutz J."/>
            <person name="Larimer F."/>
            <person name="Land M."/>
            <person name="Hauser L."/>
            <person name="Kyrpides N."/>
            <person name="Mikhailova N."/>
            <person name="Biddle J.F."/>
            <person name="Zhang Z."/>
            <person name="Fitz-Gibbon S.T."/>
            <person name="Lowe T.M."/>
            <person name="Saltikov C."/>
            <person name="House C.H."/>
            <person name="Richardson P."/>
        </authorList>
    </citation>
    <scope>NUCLEOTIDE SEQUENCE [LARGE SCALE GENOMIC DNA]</scope>
    <source>
        <strain evidence="1">V24Sta</strain>
    </source>
</reference>
<dbReference type="HOGENOM" id="CLU_1709205_0_0_2"/>
<evidence type="ECO:0000313" key="1">
    <source>
        <dbReference type="EMBL" id="ACB39045.1"/>
    </source>
</evidence>
<keyword evidence="2" id="KW-1185">Reference proteome</keyword>
<dbReference type="OrthoDB" id="27800at2157"/>
<accession>B1YA71</accession>
<proteinExistence type="predicted"/>
<name>B1YA71_PYRNV</name>
<dbReference type="GeneID" id="6164709"/>
<gene>
    <name evidence="1" type="ordered locus">Tneu_0087</name>
</gene>
<sequence>MEIYAVAATAGRRRLFIDLTHWGLVEKRLRPFLVNSGWPQGLASPPVDIGVYIREVEEVYREALEEAAAAHAEFIKSARLWPLRFLMPVQIKASAAPWEVKTHVESVLGRNLAQVKAVGSGRAPLEVKNGAVYVGGVPSLGHTYLKLAGALPI</sequence>
<dbReference type="EMBL" id="CP001014">
    <property type="protein sequence ID" value="ACB39045.1"/>
    <property type="molecule type" value="Genomic_DNA"/>
</dbReference>